<protein>
    <submittedName>
        <fullName evidence="1">Uncharacterized protein</fullName>
    </submittedName>
</protein>
<dbReference type="Proteomes" id="UP000233387">
    <property type="component" value="Unassembled WGS sequence"/>
</dbReference>
<organism evidence="1 2">
    <name type="scientific">Raineya orbicola</name>
    <dbReference type="NCBI Taxonomy" id="2016530"/>
    <lineage>
        <taxon>Bacteria</taxon>
        <taxon>Pseudomonadati</taxon>
        <taxon>Bacteroidota</taxon>
        <taxon>Cytophagia</taxon>
        <taxon>Cytophagales</taxon>
        <taxon>Raineyaceae</taxon>
        <taxon>Raineya</taxon>
    </lineage>
</organism>
<evidence type="ECO:0000313" key="2">
    <source>
        <dbReference type="Proteomes" id="UP000233387"/>
    </source>
</evidence>
<accession>A0A2N3I9B6</accession>
<keyword evidence="2" id="KW-1185">Reference proteome</keyword>
<dbReference type="AlphaFoldDB" id="A0A2N3I9B6"/>
<evidence type="ECO:0000313" key="1">
    <source>
        <dbReference type="EMBL" id="PKQ66897.1"/>
    </source>
</evidence>
<dbReference type="Pfam" id="PF13970">
    <property type="entry name" value="DUF4221"/>
    <property type="match status" value="1"/>
</dbReference>
<comment type="caution">
    <text evidence="1">The sequence shown here is derived from an EMBL/GenBank/DDBJ whole genome shotgun (WGS) entry which is preliminary data.</text>
</comment>
<dbReference type="RefSeq" id="WP_101359502.1">
    <property type="nucleotide sequence ID" value="NZ_NKXO01000040.1"/>
</dbReference>
<name>A0A2N3I9B6_9BACT</name>
<proteinExistence type="predicted"/>
<dbReference type="InterPro" id="IPR025316">
    <property type="entry name" value="DUF4221"/>
</dbReference>
<gene>
    <name evidence="1" type="ORF">Rain11_2238</name>
</gene>
<reference evidence="1 2" key="1">
    <citation type="submission" date="2017-06" db="EMBL/GenBank/DDBJ databases">
        <title>Raineya orbicola gen. nov., sp. nov. a slightly thermophilic bacterium of the phylum Bacteroidetes and the description of Raineyaceae fam. nov.</title>
        <authorList>
            <person name="Albuquerque L."/>
            <person name="Polonia A.R.M."/>
            <person name="Barroso C."/>
            <person name="Froufe H.J.C."/>
            <person name="Lage O."/>
            <person name="Lobo-Da-Cunha A."/>
            <person name="Egas C."/>
            <person name="Da Costa M.S."/>
        </authorList>
    </citation>
    <scope>NUCLEOTIDE SEQUENCE [LARGE SCALE GENOMIC DNA]</scope>
    <source>
        <strain evidence="1 2">SPSPC-11</strain>
    </source>
</reference>
<dbReference type="EMBL" id="NKXO01000040">
    <property type="protein sequence ID" value="PKQ66897.1"/>
    <property type="molecule type" value="Genomic_DNA"/>
</dbReference>
<sequence length="351" mass="41104">MPFIILLIGILVVFVSCNQQETKTFTSKKIRKSIKLNLDSTTSVSILTNQYIENKHHLALLNTKNNSLVIYDLSSYKKVTEIKFELDGENAVGKVNNFLYINQDSIFLLNSYAYKLFLVNYQGKILRKYSLIRGKIGDNTSLPMVFPFNNPMVFLDNRYLYISATPDRNPNTKFYYQAKNLSIKLDLIMQNYTYEPFWGYPSNYQKNFYPDTYHLYSRIFIPSTKQWLYSFFACDSLYTTNGKSFYASSDMIGKIISFPKPITNSYENNQIANQNNFFTNIYYDPYRETFYRVAILQNPNQNNEQKFLIMKLFRIVIFYLFFVKKQEKNVIVGLKTPPPTPPQRGGGSFKS</sequence>
<dbReference type="OrthoDB" id="978548at2"/>